<evidence type="ECO:0000313" key="3">
    <source>
        <dbReference type="EMBL" id="KAJ9604409.1"/>
    </source>
</evidence>
<accession>A0AA38X094</accession>
<evidence type="ECO:0000256" key="1">
    <source>
        <dbReference type="SAM" id="Coils"/>
    </source>
</evidence>
<gene>
    <name evidence="3" type="ORF">H2200_011243</name>
</gene>
<protein>
    <submittedName>
        <fullName evidence="3">Uncharacterized protein</fullName>
    </submittedName>
</protein>
<keyword evidence="1" id="KW-0175">Coiled coil</keyword>
<keyword evidence="2" id="KW-0812">Transmembrane</keyword>
<dbReference type="Proteomes" id="UP001172673">
    <property type="component" value="Unassembled WGS sequence"/>
</dbReference>
<organism evidence="3 4">
    <name type="scientific">Cladophialophora chaetospira</name>
    <dbReference type="NCBI Taxonomy" id="386627"/>
    <lineage>
        <taxon>Eukaryota</taxon>
        <taxon>Fungi</taxon>
        <taxon>Dikarya</taxon>
        <taxon>Ascomycota</taxon>
        <taxon>Pezizomycotina</taxon>
        <taxon>Eurotiomycetes</taxon>
        <taxon>Chaetothyriomycetidae</taxon>
        <taxon>Chaetothyriales</taxon>
        <taxon>Herpotrichiellaceae</taxon>
        <taxon>Cladophialophora</taxon>
    </lineage>
</organism>
<sequence>MENLDTIKEMKRQLTEGPVTRARVRQIAELEEREAELEEREAELEELQAQRANAQLAHELQVEADEAEDADLELSRSAEMQLKRELQAFADEEQRQRELELQRKRQAKAAEEQRQREIVAAWNGSADQYRATRESWKIASWVSLGLGLCAIVAILRGALINYNAETKATKVENRERICKSLENTASQMFEVGSVMGELLPSANYLKDVSNHFEPQLRLLAPAEINFSNKTRYLRNLKAYGEGLDKAGRNLSDTILQIERRMWPMSQHINEAIISLEAVYGMPPSFWSSEPDSTGDIVTDVFHSIDINVELFTKLINENIHHLNRTDQHRLAYLEQYLEVRDSLQAAIDERGYMHGSSPLHQAMESVMYLKYPTEDILAVLKCSYYRLTLLQPQLWPNRRSRQSLYEQGYTAISHDSLPAILDSLRKAKNALDLISSALKHIAAVQEKFYQQLPLPAGLGGGGTIPIPHIWDDLHWAANEARQEFPGIERGPHHANDESG</sequence>
<keyword evidence="2" id="KW-0472">Membrane</keyword>
<comment type="caution">
    <text evidence="3">The sequence shown here is derived from an EMBL/GenBank/DDBJ whole genome shotgun (WGS) entry which is preliminary data.</text>
</comment>
<keyword evidence="2" id="KW-1133">Transmembrane helix</keyword>
<name>A0AA38X094_9EURO</name>
<reference evidence="3" key="1">
    <citation type="submission" date="2022-10" db="EMBL/GenBank/DDBJ databases">
        <title>Culturing micro-colonial fungi from biological soil crusts in the Mojave desert and describing Neophaeococcomyces mojavensis, and introducing the new genera and species Taxawa tesnikishii.</title>
        <authorList>
            <person name="Kurbessoian T."/>
            <person name="Stajich J.E."/>
        </authorList>
    </citation>
    <scope>NUCLEOTIDE SEQUENCE</scope>
    <source>
        <strain evidence="3">TK_41</strain>
    </source>
</reference>
<dbReference type="EMBL" id="JAPDRK010000019">
    <property type="protein sequence ID" value="KAJ9604409.1"/>
    <property type="molecule type" value="Genomic_DNA"/>
</dbReference>
<dbReference type="AlphaFoldDB" id="A0AA38X094"/>
<evidence type="ECO:0000256" key="2">
    <source>
        <dbReference type="SAM" id="Phobius"/>
    </source>
</evidence>
<keyword evidence="4" id="KW-1185">Reference proteome</keyword>
<proteinExistence type="predicted"/>
<feature type="transmembrane region" description="Helical" evidence="2">
    <location>
        <begin position="138"/>
        <end position="159"/>
    </location>
</feature>
<feature type="coiled-coil region" evidence="1">
    <location>
        <begin position="20"/>
        <end position="116"/>
    </location>
</feature>
<evidence type="ECO:0000313" key="4">
    <source>
        <dbReference type="Proteomes" id="UP001172673"/>
    </source>
</evidence>